<reference evidence="3" key="1">
    <citation type="journal article" date="2020" name="Syst. Appl. Microbiol.">
        <title>Streptomyces alkaliterrae sp. nov., isolated from an alkaline soil, and emended descriptions of Streptomyces alkaliphilus, Streptomyces calidiresistens and Streptomyces durbertensis.</title>
        <authorList>
            <person name="Swiecimska M."/>
            <person name="Golinska P."/>
            <person name="Nouioui I."/>
            <person name="Wypij M."/>
            <person name="Rai M."/>
            <person name="Sangal V."/>
            <person name="Goodfellow M."/>
        </authorList>
    </citation>
    <scope>NUCLEOTIDE SEQUENCE [LARGE SCALE GENOMIC DNA]</scope>
    <source>
        <strain evidence="3">DSM 104538</strain>
    </source>
</reference>
<feature type="transmembrane region" description="Helical" evidence="1">
    <location>
        <begin position="221"/>
        <end position="239"/>
    </location>
</feature>
<evidence type="ECO:0000256" key="1">
    <source>
        <dbReference type="SAM" id="Phobius"/>
    </source>
</evidence>
<evidence type="ECO:0000313" key="3">
    <source>
        <dbReference type="Proteomes" id="UP000766698"/>
    </source>
</evidence>
<dbReference type="Proteomes" id="UP000766698">
    <property type="component" value="Unassembled WGS sequence"/>
</dbReference>
<name>A0ABR6EPM8_9ACTN</name>
<proteinExistence type="predicted"/>
<feature type="transmembrane region" description="Helical" evidence="1">
    <location>
        <begin position="70"/>
        <end position="88"/>
    </location>
</feature>
<keyword evidence="3" id="KW-1185">Reference proteome</keyword>
<comment type="caution">
    <text evidence="2">The sequence shown here is derived from an EMBL/GenBank/DDBJ whole genome shotgun (WGS) entry which is preliminary data.</text>
</comment>
<accession>A0ABR6EPM8</accession>
<evidence type="ECO:0000313" key="2">
    <source>
        <dbReference type="EMBL" id="MBB1247078.1"/>
    </source>
</evidence>
<dbReference type="RefSeq" id="WP_182858278.1">
    <property type="nucleotide sequence ID" value="NZ_WMLF01000752.1"/>
</dbReference>
<keyword evidence="1" id="KW-0472">Membrane</keyword>
<dbReference type="EMBL" id="WMLF01000752">
    <property type="protein sequence ID" value="MBB1247078.1"/>
    <property type="molecule type" value="Genomic_DNA"/>
</dbReference>
<keyword evidence="1" id="KW-0812">Transmembrane</keyword>
<feature type="non-terminal residue" evidence="2">
    <location>
        <position position="250"/>
    </location>
</feature>
<keyword evidence="1" id="KW-1133">Transmembrane helix</keyword>
<feature type="transmembrane region" description="Helical" evidence="1">
    <location>
        <begin position="45"/>
        <end position="63"/>
    </location>
</feature>
<evidence type="ECO:0008006" key="4">
    <source>
        <dbReference type="Google" id="ProtNLM"/>
    </source>
</evidence>
<gene>
    <name evidence="2" type="ORF">GL263_26535</name>
</gene>
<feature type="transmembrane region" description="Helical" evidence="1">
    <location>
        <begin position="141"/>
        <end position="162"/>
    </location>
</feature>
<organism evidence="2 3">
    <name type="scientific">Streptomyces durbertensis</name>
    <dbReference type="NCBI Taxonomy" id="2448886"/>
    <lineage>
        <taxon>Bacteria</taxon>
        <taxon>Bacillati</taxon>
        <taxon>Actinomycetota</taxon>
        <taxon>Actinomycetes</taxon>
        <taxon>Kitasatosporales</taxon>
        <taxon>Streptomycetaceae</taxon>
        <taxon>Streptomyces</taxon>
    </lineage>
</organism>
<sequence length="250" mass="25357">MGDMTGGPGGGPQPAIRAARAAVFTALCVTLSAGTHVVLSGAPVPLTTLLLVSAVVFAAAYALGGRLRGYWSIAALLLPLQLAADTVFTTGQQACYGAGGGPVIGPLRSMGVNLICTGGDFGTPLARLAGDTPAVPLSHPAAPWLLLGAHVAVGLGAAAWLWRGDAALTRLLRAAVLEAAELARPLLRRLTALTTRTTTTGAPRRSAPRTAVLSSLLRRSLVALLALAVLAFAFGYVMAGRVLSPLGRIT</sequence>
<protein>
    <recommendedName>
        <fullName evidence="4">Integral membrane protein</fullName>
    </recommendedName>
</protein>